<evidence type="ECO:0000313" key="2">
    <source>
        <dbReference type="EMBL" id="KRX04992.1"/>
    </source>
</evidence>
<reference evidence="2 3" key="1">
    <citation type="journal article" date="2015" name="Sci. Rep.">
        <title>Genome of the facultative scuticociliatosis pathogen Pseudocohnilembus persalinus provides insight into its virulence through horizontal gene transfer.</title>
        <authorList>
            <person name="Xiong J."/>
            <person name="Wang G."/>
            <person name="Cheng J."/>
            <person name="Tian M."/>
            <person name="Pan X."/>
            <person name="Warren A."/>
            <person name="Jiang C."/>
            <person name="Yuan D."/>
            <person name="Miao W."/>
        </authorList>
    </citation>
    <scope>NUCLEOTIDE SEQUENCE [LARGE SCALE GENOMIC DNA]</scope>
    <source>
        <strain evidence="2">36N120E</strain>
    </source>
</reference>
<feature type="region of interest" description="Disordered" evidence="1">
    <location>
        <begin position="1"/>
        <end position="58"/>
    </location>
</feature>
<dbReference type="Gene3D" id="2.30.30.140">
    <property type="match status" value="1"/>
</dbReference>
<protein>
    <submittedName>
        <fullName evidence="2">Uncharacterized protein</fullName>
    </submittedName>
</protein>
<dbReference type="Proteomes" id="UP000054937">
    <property type="component" value="Unassembled WGS sequence"/>
</dbReference>
<gene>
    <name evidence="2" type="ORF">PPERSA_06626</name>
</gene>
<feature type="compositionally biased region" description="Polar residues" evidence="1">
    <location>
        <begin position="8"/>
        <end position="29"/>
    </location>
</feature>
<name>A0A0V0QSJ7_PSEPJ</name>
<dbReference type="AlphaFoldDB" id="A0A0V0QSJ7"/>
<sequence>MDIEKDTTAQQINSQNGQNQTISITKNAKNINDNNNININNNQSSNENENVEGTQVNQKNSLINQDYTIQKLDFQRIDYSAQENIQVNITDYFKIGTFLDAKDNNFTWCAGIVNSIDMQRNRLTVLFDGWNSQMMEEYSMKSFKLQPYRLYTSDYSGGKQIGCRPDLKFSQQLVEQHIKLMDDMIQQNFYGYNAFQITQQIRGQIFRISDYILTLDLEQLSKAKENVMESEDTQNKDKIELEHDNSRNLSLRL</sequence>
<accession>A0A0V0QSJ7</accession>
<keyword evidence="3" id="KW-1185">Reference proteome</keyword>
<organism evidence="2 3">
    <name type="scientific">Pseudocohnilembus persalinus</name>
    <name type="common">Ciliate</name>
    <dbReference type="NCBI Taxonomy" id="266149"/>
    <lineage>
        <taxon>Eukaryota</taxon>
        <taxon>Sar</taxon>
        <taxon>Alveolata</taxon>
        <taxon>Ciliophora</taxon>
        <taxon>Intramacronucleata</taxon>
        <taxon>Oligohymenophorea</taxon>
        <taxon>Scuticociliatia</taxon>
        <taxon>Philasterida</taxon>
        <taxon>Pseudocohnilembidae</taxon>
        <taxon>Pseudocohnilembus</taxon>
    </lineage>
</organism>
<dbReference type="EMBL" id="LDAU01000110">
    <property type="protein sequence ID" value="KRX04992.1"/>
    <property type="molecule type" value="Genomic_DNA"/>
</dbReference>
<proteinExistence type="predicted"/>
<comment type="caution">
    <text evidence="2">The sequence shown here is derived from an EMBL/GenBank/DDBJ whole genome shotgun (WGS) entry which is preliminary data.</text>
</comment>
<evidence type="ECO:0000256" key="1">
    <source>
        <dbReference type="SAM" id="MobiDB-lite"/>
    </source>
</evidence>
<dbReference type="InParanoid" id="A0A0V0QSJ7"/>
<dbReference type="SUPFAM" id="SSF63748">
    <property type="entry name" value="Tudor/PWWP/MBT"/>
    <property type="match status" value="1"/>
</dbReference>
<evidence type="ECO:0000313" key="3">
    <source>
        <dbReference type="Proteomes" id="UP000054937"/>
    </source>
</evidence>
<feature type="compositionally biased region" description="Low complexity" evidence="1">
    <location>
        <begin position="30"/>
        <end position="48"/>
    </location>
</feature>